<evidence type="ECO:0000256" key="1">
    <source>
        <dbReference type="SAM" id="MobiDB-lite"/>
    </source>
</evidence>
<dbReference type="NCBIfam" id="NF047581">
    <property type="entry name" value="gp105_phage_fam"/>
    <property type="match status" value="1"/>
</dbReference>
<name>A0A398B645_9BACI</name>
<evidence type="ECO:0000313" key="2">
    <source>
        <dbReference type="EMBL" id="RID85021.1"/>
    </source>
</evidence>
<dbReference type="Proteomes" id="UP000265816">
    <property type="component" value="Unassembled WGS sequence"/>
</dbReference>
<protein>
    <submittedName>
        <fullName evidence="2">DUF3277 domain-containing protein</fullName>
    </submittedName>
</protein>
<comment type="caution">
    <text evidence="2">The sequence shown here is derived from an EMBL/GenBank/DDBJ whole genome shotgun (WGS) entry which is preliminary data.</text>
</comment>
<reference evidence="2 3" key="1">
    <citation type="submission" date="2018-08" db="EMBL/GenBank/DDBJ databases">
        <title>Bacillus jemisoniae sp. nov., Bacillus chryseoplanitiae sp. nov., Bacillus resnikiae sp. nov., and Bacillus frankliniae sp. nov., isolated from Viking spacecraft and associated surfaces.</title>
        <authorList>
            <person name="Seuylemezian A."/>
            <person name="Vaishampayan P."/>
        </authorList>
    </citation>
    <scope>NUCLEOTIDE SEQUENCE [LARGE SCALE GENOMIC DNA]</scope>
    <source>
        <strain evidence="2 3">JJ-247</strain>
    </source>
</reference>
<dbReference type="AlphaFoldDB" id="A0A398B645"/>
<evidence type="ECO:0000313" key="3">
    <source>
        <dbReference type="Proteomes" id="UP000265816"/>
    </source>
</evidence>
<keyword evidence="3" id="KW-1185">Reference proteome</keyword>
<dbReference type="RefSeq" id="WP_119112856.1">
    <property type="nucleotide sequence ID" value="NZ_CBCSEO010000031.1"/>
</dbReference>
<proteinExistence type="predicted"/>
<dbReference type="InterPro" id="IPR021695">
    <property type="entry name" value="Phage_KPP10_Orf10"/>
</dbReference>
<sequence>MSTYNAAYATVSVDSRFITGFDEGSFISAEKDEEFFSTKVSAQGEPIISEINNPLGTITITLSQTSPSYRFLMDKAKSKEEFPIWVNYNDGTQKEKAGGTRARVKKTPSKEIGDEASSREFEFQVFDYTEE</sequence>
<feature type="region of interest" description="Disordered" evidence="1">
    <location>
        <begin position="94"/>
        <end position="116"/>
    </location>
</feature>
<gene>
    <name evidence="2" type="ORF">D1970_10665</name>
</gene>
<organism evidence="2 3">
    <name type="scientific">Mesobacillus zeae</name>
    <dbReference type="NCBI Taxonomy" id="1917180"/>
    <lineage>
        <taxon>Bacteria</taxon>
        <taxon>Bacillati</taxon>
        <taxon>Bacillota</taxon>
        <taxon>Bacilli</taxon>
        <taxon>Bacillales</taxon>
        <taxon>Bacillaceae</taxon>
        <taxon>Mesobacillus</taxon>
    </lineage>
</organism>
<dbReference type="OrthoDB" id="2601963at2"/>
<dbReference type="EMBL" id="QWVT01000017">
    <property type="protein sequence ID" value="RID85021.1"/>
    <property type="molecule type" value="Genomic_DNA"/>
</dbReference>
<accession>A0A398B645</accession>